<dbReference type="AlphaFoldDB" id="A0A1J5R607"/>
<organism evidence="1">
    <name type="scientific">mine drainage metagenome</name>
    <dbReference type="NCBI Taxonomy" id="410659"/>
    <lineage>
        <taxon>unclassified sequences</taxon>
        <taxon>metagenomes</taxon>
        <taxon>ecological metagenomes</taxon>
    </lineage>
</organism>
<dbReference type="EMBL" id="MLJW01000259">
    <property type="protein sequence ID" value="OIQ91432.1"/>
    <property type="molecule type" value="Genomic_DNA"/>
</dbReference>
<evidence type="ECO:0000313" key="1">
    <source>
        <dbReference type="EMBL" id="OIQ91432.1"/>
    </source>
</evidence>
<accession>A0A1J5R607</accession>
<gene>
    <name evidence="1" type="ORF">GALL_266370</name>
</gene>
<sequence>MKSVYFKSGDAEWKYDLEDQEYEEIIKNILADGTDFDEMLDESLEIIRDISALADEELDEDDQIDQTISVAFIWHYFNTLPESDGRIDGDVVLIEDEDGTGVSVVAATEVIEEM</sequence>
<name>A0A1J5R607_9ZZZZ</name>
<protein>
    <submittedName>
        <fullName evidence="1">Uncharacterized protein</fullName>
    </submittedName>
</protein>
<reference evidence="1" key="1">
    <citation type="submission" date="2016-10" db="EMBL/GenBank/DDBJ databases">
        <title>Sequence of Gallionella enrichment culture.</title>
        <authorList>
            <person name="Poehlein A."/>
            <person name="Muehling M."/>
            <person name="Daniel R."/>
        </authorList>
    </citation>
    <scope>NUCLEOTIDE SEQUENCE</scope>
</reference>
<comment type="caution">
    <text evidence="1">The sequence shown here is derived from an EMBL/GenBank/DDBJ whole genome shotgun (WGS) entry which is preliminary data.</text>
</comment>
<proteinExistence type="predicted"/>